<feature type="domain" description="Mechanosensitive ion channel MscS" evidence="10">
    <location>
        <begin position="567"/>
        <end position="632"/>
    </location>
</feature>
<keyword evidence="6 8" id="KW-0472">Membrane</keyword>
<evidence type="ECO:0000256" key="7">
    <source>
        <dbReference type="SAM" id="MobiDB-lite"/>
    </source>
</evidence>
<gene>
    <name evidence="11" type="ORF">FHS55_000467</name>
</gene>
<evidence type="ECO:0000256" key="1">
    <source>
        <dbReference type="ARBA" id="ARBA00004651"/>
    </source>
</evidence>
<comment type="caution">
    <text evidence="11">The sequence shown here is derived from an EMBL/GenBank/DDBJ whole genome shotgun (WGS) entry which is preliminary data.</text>
</comment>
<accession>A0A839Z4M3</accession>
<dbReference type="Gene3D" id="2.30.30.60">
    <property type="match status" value="1"/>
</dbReference>
<keyword evidence="5 8" id="KW-1133">Transmembrane helix</keyword>
<dbReference type="GO" id="GO:0008381">
    <property type="term" value="F:mechanosensitive monoatomic ion channel activity"/>
    <property type="evidence" value="ECO:0007669"/>
    <property type="project" value="InterPro"/>
</dbReference>
<feature type="region of interest" description="Disordered" evidence="7">
    <location>
        <begin position="61"/>
        <end position="100"/>
    </location>
</feature>
<keyword evidence="12" id="KW-1185">Reference proteome</keyword>
<feature type="transmembrane region" description="Helical" evidence="8">
    <location>
        <begin position="522"/>
        <end position="541"/>
    </location>
</feature>
<dbReference type="PANTHER" id="PTHR30460:SF0">
    <property type="entry name" value="MODERATE CONDUCTANCE MECHANOSENSITIVE CHANNEL YBIO"/>
    <property type="match status" value="1"/>
</dbReference>
<dbReference type="AlphaFoldDB" id="A0A839Z4M3"/>
<keyword evidence="4 8" id="KW-0812">Transmembrane</keyword>
<feature type="transmembrane region" description="Helical" evidence="8">
    <location>
        <begin position="194"/>
        <end position="214"/>
    </location>
</feature>
<dbReference type="PANTHER" id="PTHR30460">
    <property type="entry name" value="MODERATE CONDUCTANCE MECHANOSENSITIVE CHANNEL YBIO"/>
    <property type="match status" value="1"/>
</dbReference>
<feature type="transmembrane region" description="Helical" evidence="8">
    <location>
        <begin position="430"/>
        <end position="448"/>
    </location>
</feature>
<feature type="signal peptide" evidence="9">
    <location>
        <begin position="1"/>
        <end position="27"/>
    </location>
</feature>
<dbReference type="InterPro" id="IPR011066">
    <property type="entry name" value="MscS_channel_C_sf"/>
</dbReference>
<dbReference type="GO" id="GO:0005886">
    <property type="term" value="C:plasma membrane"/>
    <property type="evidence" value="ECO:0007669"/>
    <property type="project" value="UniProtKB-SubCell"/>
</dbReference>
<evidence type="ECO:0000313" key="11">
    <source>
        <dbReference type="EMBL" id="MBB3769881.1"/>
    </source>
</evidence>
<keyword evidence="9" id="KW-0732">Signal</keyword>
<dbReference type="InterPro" id="IPR045276">
    <property type="entry name" value="YbiO_bact"/>
</dbReference>
<reference evidence="11 12" key="1">
    <citation type="submission" date="2020-08" db="EMBL/GenBank/DDBJ databases">
        <title>Genomic Encyclopedia of Type Strains, Phase IV (KMG-IV): sequencing the most valuable type-strain genomes for metagenomic binning, comparative biology and taxonomic classification.</title>
        <authorList>
            <person name="Goeker M."/>
        </authorList>
    </citation>
    <scope>NUCLEOTIDE SEQUENCE [LARGE SCALE GENOMIC DNA]</scope>
    <source>
        <strain evidence="11 12">DSM 5895</strain>
    </source>
</reference>
<comment type="subcellular location">
    <subcellularLocation>
        <location evidence="1">Cell membrane</location>
        <topology evidence="1">Multi-pass membrane protein</topology>
    </subcellularLocation>
</comment>
<feature type="compositionally biased region" description="Low complexity" evidence="7">
    <location>
        <begin position="68"/>
        <end position="99"/>
    </location>
</feature>
<organism evidence="11 12">
    <name type="scientific">Ancylobacter tetraedralis</name>
    <dbReference type="NCBI Taxonomy" id="217068"/>
    <lineage>
        <taxon>Bacteria</taxon>
        <taxon>Pseudomonadati</taxon>
        <taxon>Pseudomonadota</taxon>
        <taxon>Alphaproteobacteria</taxon>
        <taxon>Hyphomicrobiales</taxon>
        <taxon>Xanthobacteraceae</taxon>
        <taxon>Ancylobacter</taxon>
    </lineage>
</organism>
<evidence type="ECO:0000259" key="10">
    <source>
        <dbReference type="Pfam" id="PF00924"/>
    </source>
</evidence>
<feature type="transmembrane region" description="Helical" evidence="8">
    <location>
        <begin position="274"/>
        <end position="291"/>
    </location>
</feature>
<evidence type="ECO:0000256" key="8">
    <source>
        <dbReference type="SAM" id="Phobius"/>
    </source>
</evidence>
<sequence>MTCLSRLSLHLLSTLLALVLCVIPVLAQTSPSAAPPPAPLSQQQFDQLVDSLAKAVSERLQAQPGEPAHAAAGKAATETSGTAKSASGKAAPAAPAASAPMMDMADEEPLSEMLIEVIERGDDALEQFPALIAQGARIPTILGPELNSGRDPNRFLLLLLGCVAAALATELLLRLALKPARHYLAQRVEGAASIWALAALVSLDMVVLTGMWLVTHGFVVGLFSGSEPQDKFGFLVLTSVFYWRLYLLIFRIALRPNLPQARLAGIDTAGARKIYHWASLVIAVAITLGDIRRILEGMHSSPLVVACAVLVNTLLLTSLLVAAAAAVREPVALWFHGLSQQGRPGPLVRTIARLWLVVAIPLFLALGMARIYGALTSVGSIHLAILMTMDVLIALIVLESFMDKVCRLMRADVQPATAARERAIEALMRCVRVAILLLSLSLLFRIWAVHGVGMMEMSRYNALAGAALPAGAILLGAYCAWQTVEYFTTVHSAKVAIIMPGQEDPDAHSDAPASRMSTLMPLLRVTLLLAIVVMAGLTVLSQLGIDIMPLIAGASIIGLAISFGSQTLVKDIVSGVFYLVDDAFRVGEYIDCGRAKGTVEGFTLRSLKLRHQNGMIHTIPFGQLGQVTNFSRDWATLKFNLRFTRDTDIEKLRKTVKKIGLEMLEDPDLKDDFLMPLKMQGVADITDNALVVRFKFTVKPTRPTVIQREAVKRMIRILPEQGIEFANNMVSVQALGGPPGAEQAAAAITRTQIANDLAQRAAVEAAATG</sequence>
<dbReference type="Gene3D" id="3.30.70.100">
    <property type="match status" value="1"/>
</dbReference>
<dbReference type="InterPro" id="IPR006685">
    <property type="entry name" value="MscS_channel_2nd"/>
</dbReference>
<evidence type="ECO:0000313" key="12">
    <source>
        <dbReference type="Proteomes" id="UP000533469"/>
    </source>
</evidence>
<dbReference type="EMBL" id="JACICD010000001">
    <property type="protein sequence ID" value="MBB3769881.1"/>
    <property type="molecule type" value="Genomic_DNA"/>
</dbReference>
<dbReference type="SUPFAM" id="SSF82689">
    <property type="entry name" value="Mechanosensitive channel protein MscS (YggB), C-terminal domain"/>
    <property type="match status" value="1"/>
</dbReference>
<evidence type="ECO:0000256" key="9">
    <source>
        <dbReference type="SAM" id="SignalP"/>
    </source>
</evidence>
<keyword evidence="3" id="KW-1003">Cell membrane</keyword>
<name>A0A839Z4M3_9HYPH</name>
<feature type="transmembrane region" description="Helical" evidence="8">
    <location>
        <begin position="347"/>
        <end position="369"/>
    </location>
</feature>
<evidence type="ECO:0000256" key="4">
    <source>
        <dbReference type="ARBA" id="ARBA00022692"/>
    </source>
</evidence>
<comment type="similarity">
    <text evidence="2">Belongs to the MscS (TC 1.A.23) family.</text>
</comment>
<dbReference type="SUPFAM" id="SSF82861">
    <property type="entry name" value="Mechanosensitive channel protein MscS (YggB), transmembrane region"/>
    <property type="match status" value="1"/>
</dbReference>
<feature type="transmembrane region" description="Helical" evidence="8">
    <location>
        <begin position="234"/>
        <end position="254"/>
    </location>
</feature>
<feature type="transmembrane region" description="Helical" evidence="8">
    <location>
        <begin position="547"/>
        <end position="569"/>
    </location>
</feature>
<evidence type="ECO:0000256" key="2">
    <source>
        <dbReference type="ARBA" id="ARBA00008017"/>
    </source>
</evidence>
<feature type="transmembrane region" description="Helical" evidence="8">
    <location>
        <begin position="460"/>
        <end position="481"/>
    </location>
</feature>
<evidence type="ECO:0000256" key="5">
    <source>
        <dbReference type="ARBA" id="ARBA00022989"/>
    </source>
</evidence>
<dbReference type="InterPro" id="IPR023408">
    <property type="entry name" value="MscS_beta-dom_sf"/>
</dbReference>
<proteinExistence type="inferred from homology"/>
<feature type="chain" id="PRO_5032933522" evidence="9">
    <location>
        <begin position="28"/>
        <end position="769"/>
    </location>
</feature>
<protein>
    <submittedName>
        <fullName evidence="11">Small-conductance mechanosensitive channel</fullName>
    </submittedName>
</protein>
<dbReference type="Pfam" id="PF00924">
    <property type="entry name" value="MS_channel_2nd"/>
    <property type="match status" value="1"/>
</dbReference>
<feature type="transmembrane region" description="Helical" evidence="8">
    <location>
        <begin position="381"/>
        <end position="401"/>
    </location>
</feature>
<dbReference type="InterPro" id="IPR010920">
    <property type="entry name" value="LSM_dom_sf"/>
</dbReference>
<dbReference type="Gene3D" id="1.10.287.1260">
    <property type="match status" value="1"/>
</dbReference>
<dbReference type="RefSeq" id="WP_183188060.1">
    <property type="nucleotide sequence ID" value="NZ_JACICD010000001.1"/>
</dbReference>
<feature type="transmembrane region" description="Helical" evidence="8">
    <location>
        <begin position="303"/>
        <end position="327"/>
    </location>
</feature>
<evidence type="ECO:0000256" key="3">
    <source>
        <dbReference type="ARBA" id="ARBA00022475"/>
    </source>
</evidence>
<dbReference type="Proteomes" id="UP000533469">
    <property type="component" value="Unassembled WGS sequence"/>
</dbReference>
<feature type="transmembrane region" description="Helical" evidence="8">
    <location>
        <begin position="155"/>
        <end position="173"/>
    </location>
</feature>
<dbReference type="InterPro" id="IPR011014">
    <property type="entry name" value="MscS_channel_TM-2"/>
</dbReference>
<dbReference type="SUPFAM" id="SSF50182">
    <property type="entry name" value="Sm-like ribonucleoproteins"/>
    <property type="match status" value="1"/>
</dbReference>
<evidence type="ECO:0000256" key="6">
    <source>
        <dbReference type="ARBA" id="ARBA00023136"/>
    </source>
</evidence>